<dbReference type="SUPFAM" id="SSF53335">
    <property type="entry name" value="S-adenosyl-L-methionine-dependent methyltransferases"/>
    <property type="match status" value="1"/>
</dbReference>
<dbReference type="InterPro" id="IPR001566">
    <property type="entry name" value="23S_rRNA_MeTrfase_RlmD"/>
</dbReference>
<dbReference type="GO" id="GO:0051539">
    <property type="term" value="F:4 iron, 4 sulfur cluster binding"/>
    <property type="evidence" value="ECO:0007669"/>
    <property type="project" value="UniProtKB-KW"/>
</dbReference>
<dbReference type="EMBL" id="RJVP01000001">
    <property type="protein sequence ID" value="ROH88378.1"/>
    <property type="molecule type" value="Genomic_DNA"/>
</dbReference>
<evidence type="ECO:0000256" key="4">
    <source>
        <dbReference type="ARBA" id="ARBA00022679"/>
    </source>
</evidence>
<dbReference type="InterPro" id="IPR012340">
    <property type="entry name" value="NA-bd_OB-fold"/>
</dbReference>
<sequence length="446" mass="49044">MQTLPIAQIESLDQEGRGVAHVDGKTIFIDGALIGETVTFKSHRSKKSYEVANVVDVLTPSGLRTKPKCKHFGMCGGCALQHLDFSGQVAAKQRLLEADMWHIGRVRPETMMPPIYGPAWGYRHKARLRVRHVPKKGGVLVGFNEKASSYVAHMDSCEVLPPKISALIVPLQQLVAKLSVINQLPQIEVAVGEHATVLVLRILEALQPQDTPHLKAFADEHGVQIWTQSKGPDTVKPFYPLDGPGLSYSLPEYELTYPFKPTEFTQVNPHINRVMLRRAMQLLDPQKNERIADFFCGLGNFTLPIARSGASVLGMEGSASLVARAVESAALNGLAGQVEFREADLFKMTPELLQTLGSFDKWLIDPPRDGALDLVKSLPDAVNEEGVPQALWGPERIVYVSCNPSTLARDAGVLVNLKGYRLRAAGVINMFPHTAHVESIAWFERG</sequence>
<dbReference type="InterPro" id="IPR010280">
    <property type="entry name" value="U5_MeTrfase_fam"/>
</dbReference>
<evidence type="ECO:0000256" key="6">
    <source>
        <dbReference type="ARBA" id="ARBA00022723"/>
    </source>
</evidence>
<feature type="binding site" evidence="9 10">
    <location>
        <position position="365"/>
    </location>
    <ligand>
        <name>S-adenosyl-L-methionine</name>
        <dbReference type="ChEBI" id="CHEBI:59789"/>
    </ligand>
</feature>
<evidence type="ECO:0000256" key="3">
    <source>
        <dbReference type="ARBA" id="ARBA00022603"/>
    </source>
</evidence>
<dbReference type="GO" id="GO:0005506">
    <property type="term" value="F:iron ion binding"/>
    <property type="evidence" value="ECO:0007669"/>
    <property type="project" value="UniProtKB-UniRule"/>
</dbReference>
<feature type="binding site" evidence="9">
    <location>
        <position position="69"/>
    </location>
    <ligand>
        <name>[4Fe-4S] cluster</name>
        <dbReference type="ChEBI" id="CHEBI:49883"/>
    </ligand>
</feature>
<feature type="binding site" evidence="9">
    <location>
        <position position="157"/>
    </location>
    <ligand>
        <name>[4Fe-4S] cluster</name>
        <dbReference type="ChEBI" id="CHEBI:49883"/>
    </ligand>
</feature>
<reference evidence="12 13" key="1">
    <citation type="submission" date="2018-10" db="EMBL/GenBank/DDBJ databases">
        <authorList>
            <person name="Chen W.-M."/>
        </authorList>
    </citation>
    <scope>NUCLEOTIDE SEQUENCE [LARGE SCALE GENOMIC DNA]</scope>
    <source>
        <strain evidence="12 13">H-5</strain>
    </source>
</reference>
<accession>A0A3N0V7L8</accession>
<feature type="binding site" evidence="9 10">
    <location>
        <position position="295"/>
    </location>
    <ligand>
        <name>S-adenosyl-L-methionine</name>
        <dbReference type="ChEBI" id="CHEBI:59789"/>
    </ligand>
</feature>
<keyword evidence="5 9" id="KW-0949">S-adenosyl-L-methionine</keyword>
<evidence type="ECO:0000256" key="5">
    <source>
        <dbReference type="ARBA" id="ARBA00022691"/>
    </source>
</evidence>
<keyword evidence="3 9" id="KW-0489">Methyltransferase</keyword>
<dbReference type="GO" id="GO:0003723">
    <property type="term" value="F:RNA binding"/>
    <property type="evidence" value="ECO:0007669"/>
    <property type="project" value="InterPro"/>
</dbReference>
<dbReference type="RefSeq" id="WP_123236370.1">
    <property type="nucleotide sequence ID" value="NZ_RJVP01000001.1"/>
</dbReference>
<feature type="binding site" evidence="9">
    <location>
        <position position="78"/>
    </location>
    <ligand>
        <name>[4Fe-4S] cluster</name>
        <dbReference type="ChEBI" id="CHEBI:49883"/>
    </ligand>
</feature>
<evidence type="ECO:0000256" key="7">
    <source>
        <dbReference type="ARBA" id="ARBA00023004"/>
    </source>
</evidence>
<evidence type="ECO:0000256" key="9">
    <source>
        <dbReference type="HAMAP-Rule" id="MF_01010"/>
    </source>
</evidence>
<dbReference type="PROSITE" id="PS51687">
    <property type="entry name" value="SAM_MT_RNA_M5U"/>
    <property type="match status" value="1"/>
</dbReference>
<protein>
    <recommendedName>
        <fullName evidence="9">23S rRNA (uracil(1939)-C(5))-methyltransferase RlmD</fullName>
        <ecNumber evidence="9">2.1.1.190</ecNumber>
    </recommendedName>
    <alternativeName>
        <fullName evidence="9">23S rRNA(m5U1939)-methyltransferase</fullName>
    </alternativeName>
</protein>
<feature type="active site" description="Nucleophile" evidence="9 10">
    <location>
        <position position="402"/>
    </location>
</feature>
<evidence type="ECO:0000313" key="13">
    <source>
        <dbReference type="Proteomes" id="UP000275137"/>
    </source>
</evidence>
<name>A0A3N0V7L8_9PROT</name>
<keyword evidence="2 9" id="KW-0698">rRNA processing</keyword>
<gene>
    <name evidence="9 12" type="primary">rlmD</name>
    <name evidence="12" type="ORF">ED236_02675</name>
</gene>
<comment type="similarity">
    <text evidence="9">Belongs to the class I-like SAM-binding methyltransferase superfamily. RNA M5U methyltransferase family. RlmD subfamily.</text>
</comment>
<feature type="domain" description="TRAM" evidence="11">
    <location>
        <begin position="1"/>
        <end position="56"/>
    </location>
</feature>
<evidence type="ECO:0000256" key="8">
    <source>
        <dbReference type="ARBA" id="ARBA00023014"/>
    </source>
</evidence>
<keyword evidence="8 9" id="KW-0411">Iron-sulfur</keyword>
<feature type="binding site" evidence="9 10">
    <location>
        <position position="316"/>
    </location>
    <ligand>
        <name>S-adenosyl-L-methionine</name>
        <dbReference type="ChEBI" id="CHEBI:59789"/>
    </ligand>
</feature>
<dbReference type="GO" id="GO:0070475">
    <property type="term" value="P:rRNA base methylation"/>
    <property type="evidence" value="ECO:0007669"/>
    <property type="project" value="TreeGrafter"/>
</dbReference>
<keyword evidence="6 9" id="KW-0479">Metal-binding</keyword>
<dbReference type="SUPFAM" id="SSF50249">
    <property type="entry name" value="Nucleic acid-binding proteins"/>
    <property type="match status" value="1"/>
</dbReference>
<keyword evidence="4 9" id="KW-0808">Transferase</keyword>
<dbReference type="Gene3D" id="2.40.50.1070">
    <property type="match status" value="1"/>
</dbReference>
<evidence type="ECO:0000313" key="12">
    <source>
        <dbReference type="EMBL" id="ROH88378.1"/>
    </source>
</evidence>
<feature type="binding site" evidence="9">
    <location>
        <position position="300"/>
    </location>
    <ligand>
        <name>S-adenosyl-L-methionine</name>
        <dbReference type="ChEBI" id="CHEBI:59789"/>
    </ligand>
</feature>
<comment type="function">
    <text evidence="9">Catalyzes the formation of 5-methyl-uridine at position 1939 (m5U1939) in 23S rRNA.</text>
</comment>
<dbReference type="EC" id="2.1.1.190" evidence="9"/>
<dbReference type="PANTHER" id="PTHR11061:SF49">
    <property type="entry name" value="23S RRNA (URACIL(1939)-C(5))-METHYLTRANSFERASE RLMD"/>
    <property type="match status" value="1"/>
</dbReference>
<dbReference type="CDD" id="cd02440">
    <property type="entry name" value="AdoMet_MTases"/>
    <property type="match status" value="1"/>
</dbReference>
<dbReference type="HAMAP" id="MF_01010">
    <property type="entry name" value="23SrRNA_methyltr_RlmD"/>
    <property type="match status" value="1"/>
</dbReference>
<keyword evidence="13" id="KW-1185">Reference proteome</keyword>
<dbReference type="Gene3D" id="2.40.50.140">
    <property type="entry name" value="Nucleic acid-binding proteins"/>
    <property type="match status" value="1"/>
</dbReference>
<evidence type="ECO:0000256" key="1">
    <source>
        <dbReference type="ARBA" id="ARBA00022485"/>
    </source>
</evidence>
<feature type="binding site" evidence="9">
    <location>
        <position position="75"/>
    </location>
    <ligand>
        <name>[4Fe-4S] cluster</name>
        <dbReference type="ChEBI" id="CHEBI:49883"/>
    </ligand>
</feature>
<feature type="binding site" evidence="9">
    <location>
        <position position="344"/>
    </location>
    <ligand>
        <name>S-adenosyl-L-methionine</name>
        <dbReference type="ChEBI" id="CHEBI:59789"/>
    </ligand>
</feature>
<keyword evidence="1 9" id="KW-0004">4Fe-4S</keyword>
<dbReference type="NCBIfam" id="NF009639">
    <property type="entry name" value="PRK13168.1"/>
    <property type="match status" value="1"/>
</dbReference>
<evidence type="ECO:0000256" key="10">
    <source>
        <dbReference type="PROSITE-ProRule" id="PRU01024"/>
    </source>
</evidence>
<dbReference type="GO" id="GO:0070041">
    <property type="term" value="F:rRNA (uridine-C5-)-methyltransferase activity"/>
    <property type="evidence" value="ECO:0007669"/>
    <property type="project" value="UniProtKB-UniRule"/>
</dbReference>
<dbReference type="PROSITE" id="PS50926">
    <property type="entry name" value="TRAM"/>
    <property type="match status" value="1"/>
</dbReference>
<keyword evidence="7 9" id="KW-0408">Iron</keyword>
<dbReference type="InterPro" id="IPR002792">
    <property type="entry name" value="TRAM_dom"/>
</dbReference>
<evidence type="ECO:0000256" key="2">
    <source>
        <dbReference type="ARBA" id="ARBA00022552"/>
    </source>
</evidence>
<comment type="catalytic activity">
    <reaction evidence="9">
        <text>uridine(1939) in 23S rRNA + S-adenosyl-L-methionine = 5-methyluridine(1939) in 23S rRNA + S-adenosyl-L-homocysteine + H(+)</text>
        <dbReference type="Rhea" id="RHEA:42908"/>
        <dbReference type="Rhea" id="RHEA-COMP:10278"/>
        <dbReference type="Rhea" id="RHEA-COMP:10279"/>
        <dbReference type="ChEBI" id="CHEBI:15378"/>
        <dbReference type="ChEBI" id="CHEBI:57856"/>
        <dbReference type="ChEBI" id="CHEBI:59789"/>
        <dbReference type="ChEBI" id="CHEBI:65315"/>
        <dbReference type="ChEBI" id="CHEBI:74447"/>
        <dbReference type="EC" id="2.1.1.190"/>
    </reaction>
</comment>
<organism evidence="12 13">
    <name type="scientific">Pseudomethylobacillus aquaticus</name>
    <dbReference type="NCBI Taxonomy" id="2676064"/>
    <lineage>
        <taxon>Bacteria</taxon>
        <taxon>Pseudomonadati</taxon>
        <taxon>Pseudomonadota</taxon>
        <taxon>Betaproteobacteria</taxon>
        <taxon>Nitrosomonadales</taxon>
        <taxon>Methylophilaceae</taxon>
        <taxon>Pseudomethylobacillus</taxon>
    </lineage>
</organism>
<feature type="binding site" evidence="9 10">
    <location>
        <position position="266"/>
    </location>
    <ligand>
        <name>S-adenosyl-L-methionine</name>
        <dbReference type="ChEBI" id="CHEBI:59789"/>
    </ligand>
</feature>
<dbReference type="PROSITE" id="PS01231">
    <property type="entry name" value="TRMA_2"/>
    <property type="match status" value="1"/>
</dbReference>
<dbReference type="PANTHER" id="PTHR11061">
    <property type="entry name" value="RNA M5U METHYLTRANSFERASE"/>
    <property type="match status" value="1"/>
</dbReference>
<evidence type="ECO:0000259" key="11">
    <source>
        <dbReference type="PROSITE" id="PS50926"/>
    </source>
</evidence>
<comment type="caution">
    <text evidence="12">The sequence shown here is derived from an EMBL/GenBank/DDBJ whole genome shotgun (WGS) entry which is preliminary data.</text>
</comment>
<proteinExistence type="inferred from homology"/>
<dbReference type="AlphaFoldDB" id="A0A3N0V7L8"/>
<dbReference type="Proteomes" id="UP000275137">
    <property type="component" value="Unassembled WGS sequence"/>
</dbReference>
<dbReference type="Pfam" id="PF05958">
    <property type="entry name" value="tRNA_U5-meth_tr"/>
    <property type="match status" value="1"/>
</dbReference>
<dbReference type="InterPro" id="IPR029063">
    <property type="entry name" value="SAM-dependent_MTases_sf"/>
</dbReference>
<dbReference type="Gene3D" id="3.40.50.150">
    <property type="entry name" value="Vaccinia Virus protein VP39"/>
    <property type="match status" value="1"/>
</dbReference>
<dbReference type="InterPro" id="IPR030391">
    <property type="entry name" value="MeTrfase_TrmA_CS"/>
</dbReference>